<sequence>MINLTLAGHLIVAYVDEMQFDPALKLPMDEISTTALNLLQPVGETRPVPALRVRVRRSGELGHELAVAEFSPGGITIGVDKTLMSEDLATFLSDAGTMISRDYIRRTP</sequence>
<protein>
    <submittedName>
        <fullName evidence="1">Uncharacterized protein</fullName>
    </submittedName>
</protein>
<name>A0ABV9CVP5_9ACTN</name>
<evidence type="ECO:0000313" key="2">
    <source>
        <dbReference type="Proteomes" id="UP001596004"/>
    </source>
</evidence>
<reference evidence="2" key="1">
    <citation type="journal article" date="2019" name="Int. J. Syst. Evol. Microbiol.">
        <title>The Global Catalogue of Microorganisms (GCM) 10K type strain sequencing project: providing services to taxonomists for standard genome sequencing and annotation.</title>
        <authorList>
            <consortium name="The Broad Institute Genomics Platform"/>
            <consortium name="The Broad Institute Genome Sequencing Center for Infectious Disease"/>
            <person name="Wu L."/>
            <person name="Ma J."/>
        </authorList>
    </citation>
    <scope>NUCLEOTIDE SEQUENCE [LARGE SCALE GENOMIC DNA]</scope>
    <source>
        <strain evidence="2">CGMCC 4.7132</strain>
    </source>
</reference>
<dbReference type="Proteomes" id="UP001596004">
    <property type="component" value="Unassembled WGS sequence"/>
</dbReference>
<dbReference type="RefSeq" id="WP_380852236.1">
    <property type="nucleotide sequence ID" value="NZ_JBHSFP010000063.1"/>
</dbReference>
<organism evidence="1 2">
    <name type="scientific">Sphaerisporangium dianthi</name>
    <dbReference type="NCBI Taxonomy" id="1436120"/>
    <lineage>
        <taxon>Bacteria</taxon>
        <taxon>Bacillati</taxon>
        <taxon>Actinomycetota</taxon>
        <taxon>Actinomycetes</taxon>
        <taxon>Streptosporangiales</taxon>
        <taxon>Streptosporangiaceae</taxon>
        <taxon>Sphaerisporangium</taxon>
    </lineage>
</organism>
<dbReference type="EMBL" id="JBHSFP010000063">
    <property type="protein sequence ID" value="MFC4536905.1"/>
    <property type="molecule type" value="Genomic_DNA"/>
</dbReference>
<keyword evidence="2" id="KW-1185">Reference proteome</keyword>
<gene>
    <name evidence="1" type="ORF">ACFO60_39560</name>
</gene>
<evidence type="ECO:0000313" key="1">
    <source>
        <dbReference type="EMBL" id="MFC4536905.1"/>
    </source>
</evidence>
<proteinExistence type="predicted"/>
<comment type="caution">
    <text evidence="1">The sequence shown here is derived from an EMBL/GenBank/DDBJ whole genome shotgun (WGS) entry which is preliminary data.</text>
</comment>
<accession>A0ABV9CVP5</accession>